<accession>A0A158INM1</accession>
<dbReference type="AlphaFoldDB" id="A0A158INM1"/>
<organism evidence="1 2">
    <name type="scientific">Caballeronia humi</name>
    <dbReference type="NCBI Taxonomy" id="326474"/>
    <lineage>
        <taxon>Bacteria</taxon>
        <taxon>Pseudomonadati</taxon>
        <taxon>Pseudomonadota</taxon>
        <taxon>Betaproteobacteria</taxon>
        <taxon>Burkholderiales</taxon>
        <taxon>Burkholderiaceae</taxon>
        <taxon>Caballeronia</taxon>
    </lineage>
</organism>
<name>A0A158INM1_9BURK</name>
<dbReference type="EMBL" id="FCNW02000038">
    <property type="protein sequence ID" value="SAL58107.1"/>
    <property type="molecule type" value="Genomic_DNA"/>
</dbReference>
<comment type="caution">
    <text evidence="1">The sequence shown here is derived from an EMBL/GenBank/DDBJ whole genome shotgun (WGS) entry which is preliminary data.</text>
</comment>
<evidence type="ECO:0000313" key="2">
    <source>
        <dbReference type="Proteomes" id="UP000054977"/>
    </source>
</evidence>
<proteinExistence type="predicted"/>
<protein>
    <submittedName>
        <fullName evidence="1">Uncharacterized protein</fullName>
    </submittedName>
</protein>
<sequence length="56" mass="5725">MRGGITDTIQELKNPAAKHRLAGLSNAHGVYCELPALSGVAEARAASAVSLEPPAL</sequence>
<reference evidence="1" key="1">
    <citation type="submission" date="2016-01" db="EMBL/GenBank/DDBJ databases">
        <authorList>
            <person name="Peeters C."/>
        </authorList>
    </citation>
    <scope>NUCLEOTIDE SEQUENCE [LARGE SCALE GENOMIC DNA]</scope>
    <source>
        <strain evidence="1">LMG 22934</strain>
    </source>
</reference>
<gene>
    <name evidence="1" type="ORF">AWB65_05138</name>
</gene>
<keyword evidence="2" id="KW-1185">Reference proteome</keyword>
<dbReference type="Proteomes" id="UP000054977">
    <property type="component" value="Unassembled WGS sequence"/>
</dbReference>
<evidence type="ECO:0000313" key="1">
    <source>
        <dbReference type="EMBL" id="SAL58107.1"/>
    </source>
</evidence>